<evidence type="ECO:0000313" key="2">
    <source>
        <dbReference type="EMBL" id="AMP16895.1"/>
    </source>
</evidence>
<protein>
    <submittedName>
        <fullName evidence="1">Uncharacterized protein</fullName>
    </submittedName>
</protein>
<sequence>MNAPRFFHRGSGLRLAGLSLLQARLGRRCNNAQKSVKLPVHFNKNLTSNLIRTFE</sequence>
<dbReference type="PATRIC" id="fig|279113.10.peg.4654"/>
<dbReference type="AlphaFoldDB" id="A0A127QAY0"/>
<name>A0A127QAY0_9BURK</name>
<evidence type="ECO:0000313" key="3">
    <source>
        <dbReference type="Proteomes" id="UP000074561"/>
    </source>
</evidence>
<dbReference type="STRING" id="279113.CPter91_4861"/>
<organism evidence="1 3">
    <name type="scientific">Collimonas pratensis</name>
    <dbReference type="NCBI Taxonomy" id="279113"/>
    <lineage>
        <taxon>Bacteria</taxon>
        <taxon>Pseudomonadati</taxon>
        <taxon>Pseudomonadota</taxon>
        <taxon>Betaproteobacteria</taxon>
        <taxon>Burkholderiales</taxon>
        <taxon>Oxalobacteraceae</taxon>
        <taxon>Collimonas</taxon>
    </lineage>
</organism>
<accession>A0A127QAY0</accession>
<keyword evidence="4" id="KW-1185">Reference proteome</keyword>
<gene>
    <name evidence="2" type="ORF">CPter291_4675</name>
    <name evidence="1" type="ORF">CPter91_4861</name>
</gene>
<evidence type="ECO:0000313" key="4">
    <source>
        <dbReference type="Proteomes" id="UP000074914"/>
    </source>
</evidence>
<dbReference type="EMBL" id="CP013234">
    <property type="protein sequence ID" value="AMP07156.1"/>
    <property type="molecule type" value="Genomic_DNA"/>
</dbReference>
<dbReference type="KEGG" id="cpra:CPter91_4861"/>
<dbReference type="Proteomes" id="UP000074914">
    <property type="component" value="Chromosome"/>
</dbReference>
<reference evidence="3 4" key="1">
    <citation type="submission" date="2015-11" db="EMBL/GenBank/DDBJ databases">
        <title>Exploring the genomic traits of fungus-feeding bacterial genus Collimonas.</title>
        <authorList>
            <person name="Song C."/>
            <person name="Schmidt R."/>
            <person name="de Jager V."/>
            <person name="Krzyzanowska D."/>
            <person name="Jongedijk E."/>
            <person name="Cankar K."/>
            <person name="Beekwilder J."/>
            <person name="van Veen A."/>
            <person name="de Boer W."/>
            <person name="van Veen J.A."/>
            <person name="Garbeva P."/>
        </authorList>
    </citation>
    <scope>NUCLEOTIDE SEQUENCE [LARGE SCALE GENOMIC DNA]</scope>
    <source>
        <strain evidence="2 4">Ter291</strain>
        <strain evidence="1 3">Ter91</strain>
    </source>
</reference>
<dbReference type="Proteomes" id="UP000074561">
    <property type="component" value="Chromosome"/>
</dbReference>
<evidence type="ECO:0000313" key="1">
    <source>
        <dbReference type="EMBL" id="AMP07156.1"/>
    </source>
</evidence>
<dbReference type="EMBL" id="CP013236">
    <property type="protein sequence ID" value="AMP16895.1"/>
    <property type="molecule type" value="Genomic_DNA"/>
</dbReference>
<proteinExistence type="predicted"/>